<evidence type="ECO:0000256" key="3">
    <source>
        <dbReference type="ARBA" id="ARBA00022496"/>
    </source>
</evidence>
<feature type="non-terminal residue" evidence="13">
    <location>
        <position position="501"/>
    </location>
</feature>
<sequence length="501" mass="56068">VRSVNFQSFMLRALTAAAVFGTIQSDQVIADETIDEIVVQGKYLSIDKVDSVKTPTPILNIPQSLTILTEKLIQEQAFQNLGDAMRYTPGLSVSQGEGHRDAIIIRGIQTTADFFVDGIRDDVQYYRPLYNTSQIEVLRGPNALLFGRGGGGGVVNRVQKKAELGVSFTQLDVSVDTFEAYSIAVDTNAEVLENVAFRFNAYYQELDNHRDFYGGESYAINPTLTYKLGDETTASLSWEYVDDDRTVDRGVPSIAVASGPKKPLEDYEDTFFGSPDENLATLEAHLLRARLDHTFSDQLRGNVTLHYADYDKLYQNLYASESVVVTAGSFSDVELDGYRDMTERENLILQANLIGELRTGSIDNTILFGIEMGNQETVNARNDNVFAQNSDDQLVFRFSDPLSIPAFSFSSPARDRESEVDFISVYLQNQMALTDEFVLLLGVRYDSFDFDVLDIIEQNDGDAIDGNYDRKDNEVTPRFGFIYKPVDNLSIYASYSETFLP</sequence>
<feature type="domain" description="TonB-dependent receptor plug" evidence="12">
    <location>
        <begin position="59"/>
        <end position="154"/>
    </location>
</feature>
<evidence type="ECO:0000256" key="6">
    <source>
        <dbReference type="ARBA" id="ARBA00023004"/>
    </source>
</evidence>
<accession>A0A382F9Q7</accession>
<feature type="non-terminal residue" evidence="13">
    <location>
        <position position="1"/>
    </location>
</feature>
<keyword evidence="2" id="KW-0813">Transport</keyword>
<dbReference type="Pfam" id="PF00593">
    <property type="entry name" value="TonB_dep_Rec_b-barrel"/>
    <property type="match status" value="1"/>
</dbReference>
<evidence type="ECO:0000256" key="7">
    <source>
        <dbReference type="ARBA" id="ARBA00023065"/>
    </source>
</evidence>
<evidence type="ECO:0000256" key="2">
    <source>
        <dbReference type="ARBA" id="ARBA00022448"/>
    </source>
</evidence>
<organism evidence="13">
    <name type="scientific">marine metagenome</name>
    <dbReference type="NCBI Taxonomy" id="408172"/>
    <lineage>
        <taxon>unclassified sequences</taxon>
        <taxon>metagenomes</taxon>
        <taxon>ecological metagenomes</taxon>
    </lineage>
</organism>
<feature type="domain" description="TonB-dependent receptor-like beta-barrel" evidence="11">
    <location>
        <begin position="227"/>
        <end position="499"/>
    </location>
</feature>
<reference evidence="13" key="1">
    <citation type="submission" date="2018-05" db="EMBL/GenBank/DDBJ databases">
        <authorList>
            <person name="Lanie J.A."/>
            <person name="Ng W.-L."/>
            <person name="Kazmierczak K.M."/>
            <person name="Andrzejewski T.M."/>
            <person name="Davidsen T.M."/>
            <person name="Wayne K.J."/>
            <person name="Tettelin H."/>
            <person name="Glass J.I."/>
            <person name="Rusch D."/>
            <person name="Podicherti R."/>
            <person name="Tsui H.-C.T."/>
            <person name="Winkler M.E."/>
        </authorList>
    </citation>
    <scope>NUCLEOTIDE SEQUENCE</scope>
</reference>
<evidence type="ECO:0008006" key="14">
    <source>
        <dbReference type="Google" id="ProtNLM"/>
    </source>
</evidence>
<dbReference type="InterPro" id="IPR039426">
    <property type="entry name" value="TonB-dep_rcpt-like"/>
</dbReference>
<evidence type="ECO:0000256" key="10">
    <source>
        <dbReference type="ARBA" id="ARBA00023237"/>
    </source>
</evidence>
<dbReference type="Gene3D" id="2.40.170.20">
    <property type="entry name" value="TonB-dependent receptor, beta-barrel domain"/>
    <property type="match status" value="1"/>
</dbReference>
<dbReference type="InterPro" id="IPR012910">
    <property type="entry name" value="Plug_dom"/>
</dbReference>
<evidence type="ECO:0000256" key="1">
    <source>
        <dbReference type="ARBA" id="ARBA00004571"/>
    </source>
</evidence>
<dbReference type="EMBL" id="UINC01048816">
    <property type="protein sequence ID" value="SVB59828.1"/>
    <property type="molecule type" value="Genomic_DNA"/>
</dbReference>
<comment type="subcellular location">
    <subcellularLocation>
        <location evidence="1">Cell outer membrane</location>
        <topology evidence="1">Multi-pass membrane protein</topology>
    </subcellularLocation>
</comment>
<evidence type="ECO:0000259" key="12">
    <source>
        <dbReference type="Pfam" id="PF07715"/>
    </source>
</evidence>
<dbReference type="InterPro" id="IPR036942">
    <property type="entry name" value="Beta-barrel_TonB_sf"/>
</dbReference>
<dbReference type="InterPro" id="IPR000531">
    <property type="entry name" value="Beta-barrel_TonB"/>
</dbReference>
<dbReference type="Gene3D" id="2.170.130.10">
    <property type="entry name" value="TonB-dependent receptor, plug domain"/>
    <property type="match status" value="1"/>
</dbReference>
<gene>
    <name evidence="13" type="ORF">METZ01_LOCUS212682</name>
</gene>
<dbReference type="AlphaFoldDB" id="A0A382F9Q7"/>
<evidence type="ECO:0000313" key="13">
    <source>
        <dbReference type="EMBL" id="SVB59828.1"/>
    </source>
</evidence>
<keyword evidence="9" id="KW-0472">Membrane</keyword>
<keyword evidence="10" id="KW-0998">Cell outer membrane</keyword>
<dbReference type="Pfam" id="PF07715">
    <property type="entry name" value="Plug"/>
    <property type="match status" value="1"/>
</dbReference>
<proteinExistence type="predicted"/>
<dbReference type="InterPro" id="IPR037066">
    <property type="entry name" value="Plug_dom_sf"/>
</dbReference>
<protein>
    <recommendedName>
        <fullName evidence="14">TonB-dependent receptor plug domain-containing protein</fullName>
    </recommendedName>
</protein>
<dbReference type="GO" id="GO:0015344">
    <property type="term" value="F:siderophore uptake transmembrane transporter activity"/>
    <property type="evidence" value="ECO:0007669"/>
    <property type="project" value="TreeGrafter"/>
</dbReference>
<keyword evidence="4" id="KW-0812">Transmembrane</keyword>
<dbReference type="PROSITE" id="PS52016">
    <property type="entry name" value="TONB_DEPENDENT_REC_3"/>
    <property type="match status" value="1"/>
</dbReference>
<evidence type="ECO:0000256" key="8">
    <source>
        <dbReference type="ARBA" id="ARBA00023077"/>
    </source>
</evidence>
<dbReference type="GO" id="GO:0009279">
    <property type="term" value="C:cell outer membrane"/>
    <property type="evidence" value="ECO:0007669"/>
    <property type="project" value="UniProtKB-SubCell"/>
</dbReference>
<keyword evidence="5" id="KW-0732">Signal</keyword>
<evidence type="ECO:0000259" key="11">
    <source>
        <dbReference type="Pfam" id="PF00593"/>
    </source>
</evidence>
<evidence type="ECO:0000256" key="5">
    <source>
        <dbReference type="ARBA" id="ARBA00022729"/>
    </source>
</evidence>
<keyword evidence="3" id="KW-0410">Iron transport</keyword>
<evidence type="ECO:0000256" key="9">
    <source>
        <dbReference type="ARBA" id="ARBA00023136"/>
    </source>
</evidence>
<dbReference type="SUPFAM" id="SSF56935">
    <property type="entry name" value="Porins"/>
    <property type="match status" value="1"/>
</dbReference>
<keyword evidence="7" id="KW-0406">Ion transport</keyword>
<evidence type="ECO:0000256" key="4">
    <source>
        <dbReference type="ARBA" id="ARBA00022692"/>
    </source>
</evidence>
<keyword evidence="6" id="KW-0408">Iron</keyword>
<keyword evidence="8" id="KW-0798">TonB box</keyword>
<dbReference type="PANTHER" id="PTHR32552:SF68">
    <property type="entry name" value="FERRICHROME OUTER MEMBRANE TRANSPORTER_PHAGE RECEPTOR"/>
    <property type="match status" value="1"/>
</dbReference>
<name>A0A382F9Q7_9ZZZZ</name>
<dbReference type="PANTHER" id="PTHR32552">
    <property type="entry name" value="FERRICHROME IRON RECEPTOR-RELATED"/>
    <property type="match status" value="1"/>
</dbReference>